<sequence>MTPVRVPADWAPHSACVLVWPWLSRVWGRHLAAAQREFVTAARTIARFEPVLVLAHPVAAPKAREWCGPQVKIAEVACDDLWARDTCPVFAIDERGALSGLDSGFDGWSGKALAWWRDAGLARELCALLGVPSRRAGAVLDAGAVLTDGEGTLILGEECLRARNPGLGKEELTRIAAGAYGAEVVIWLPFGLFGDETDGHVDGVAAFLGPGRVLAQSGKDCGGPDEERLARNLDVLRASTDARGRALEVVEIREYPEIFLGDEAIAVNYVNFYLPTGAVVVPMGGVPEDEAVLALLRAQFPDRSVVGVPARALAWGGGGIRCLTQPIPRLTPVPGRREPAQRREKSSS</sequence>
<reference evidence="3" key="1">
    <citation type="journal article" date="2019" name="Int. J. Syst. Evol. Microbiol.">
        <title>The Global Catalogue of Microorganisms (GCM) 10K type strain sequencing project: providing services to taxonomists for standard genome sequencing and annotation.</title>
        <authorList>
            <consortium name="The Broad Institute Genomics Platform"/>
            <consortium name="The Broad Institute Genome Sequencing Center for Infectious Disease"/>
            <person name="Wu L."/>
            <person name="Ma J."/>
        </authorList>
    </citation>
    <scope>NUCLEOTIDE SEQUENCE [LARGE SCALE GENOMIC DNA]</scope>
    <source>
        <strain evidence="3">CGMCC 4.7643</strain>
    </source>
</reference>
<dbReference type="EMBL" id="JBHUKU010000020">
    <property type="protein sequence ID" value="MFD2462871.1"/>
    <property type="molecule type" value="Genomic_DNA"/>
</dbReference>
<evidence type="ECO:0000313" key="3">
    <source>
        <dbReference type="Proteomes" id="UP001597419"/>
    </source>
</evidence>
<dbReference type="PANTHER" id="PTHR31377">
    <property type="entry name" value="AGMATINE DEIMINASE-RELATED"/>
    <property type="match status" value="1"/>
</dbReference>
<dbReference type="PANTHER" id="PTHR31377:SF0">
    <property type="entry name" value="AGMATINE DEIMINASE-RELATED"/>
    <property type="match status" value="1"/>
</dbReference>
<keyword evidence="1" id="KW-0378">Hydrolase</keyword>
<accession>A0ABW5GPV8</accession>
<dbReference type="RefSeq" id="WP_345393085.1">
    <property type="nucleotide sequence ID" value="NZ_BAABHG010000005.1"/>
</dbReference>
<dbReference type="InterPro" id="IPR007466">
    <property type="entry name" value="Peptidyl-Arg-deiminase_porph"/>
</dbReference>
<dbReference type="Gene3D" id="3.75.10.10">
    <property type="entry name" value="L-arginine/glycine Amidinotransferase, Chain A"/>
    <property type="match status" value="1"/>
</dbReference>
<name>A0ABW5GPV8_9PSEU</name>
<dbReference type="SUPFAM" id="SSF55909">
    <property type="entry name" value="Pentein"/>
    <property type="match status" value="1"/>
</dbReference>
<dbReference type="Pfam" id="PF04371">
    <property type="entry name" value="PAD_porph"/>
    <property type="match status" value="1"/>
</dbReference>
<proteinExistence type="predicted"/>
<organism evidence="2 3">
    <name type="scientific">Amycolatopsis samaneae</name>
    <dbReference type="NCBI Taxonomy" id="664691"/>
    <lineage>
        <taxon>Bacteria</taxon>
        <taxon>Bacillati</taxon>
        <taxon>Actinomycetota</taxon>
        <taxon>Actinomycetes</taxon>
        <taxon>Pseudonocardiales</taxon>
        <taxon>Pseudonocardiaceae</taxon>
        <taxon>Amycolatopsis</taxon>
    </lineage>
</organism>
<keyword evidence="3" id="KW-1185">Reference proteome</keyword>
<dbReference type="Proteomes" id="UP001597419">
    <property type="component" value="Unassembled WGS sequence"/>
</dbReference>
<gene>
    <name evidence="2" type="ORF">ACFSYJ_29975</name>
</gene>
<evidence type="ECO:0000256" key="1">
    <source>
        <dbReference type="ARBA" id="ARBA00022801"/>
    </source>
</evidence>
<comment type="caution">
    <text evidence="2">The sequence shown here is derived from an EMBL/GenBank/DDBJ whole genome shotgun (WGS) entry which is preliminary data.</text>
</comment>
<protein>
    <submittedName>
        <fullName evidence="2">Agmatine/peptidylarginine deiminase</fullName>
    </submittedName>
</protein>
<evidence type="ECO:0000313" key="2">
    <source>
        <dbReference type="EMBL" id="MFD2462871.1"/>
    </source>
</evidence>